<organism evidence="6">
    <name type="scientific">hydrothermal vent metagenome</name>
    <dbReference type="NCBI Taxonomy" id="652676"/>
    <lineage>
        <taxon>unclassified sequences</taxon>
        <taxon>metagenomes</taxon>
        <taxon>ecological metagenomes</taxon>
    </lineage>
</organism>
<keyword evidence="3" id="KW-0472">Membrane</keyword>
<feature type="transmembrane region" description="Helical" evidence="3">
    <location>
        <begin position="6"/>
        <end position="24"/>
    </location>
</feature>
<feature type="domain" description="Cytochrome c-type biogenesis protein H TPR" evidence="5">
    <location>
        <begin position="99"/>
        <end position="242"/>
    </location>
</feature>
<dbReference type="InterPro" id="IPR051263">
    <property type="entry name" value="C-type_cytochrome_biogenesis"/>
</dbReference>
<dbReference type="InterPro" id="IPR011990">
    <property type="entry name" value="TPR-like_helical_dom_sf"/>
</dbReference>
<dbReference type="Pfam" id="PF23892">
    <property type="entry name" value="Ig_CycH"/>
    <property type="match status" value="1"/>
</dbReference>
<dbReference type="InterPro" id="IPR056412">
    <property type="entry name" value="Ig_CycH"/>
</dbReference>
<sequence length="391" mass="43972">MNTQIITIFLVLLAIGLGLFWLFFRKSNSIHKQAEKYLRDSLKDTDISVEQTQKLEKQLSALLQRQQNSTGGKMVAIVAVFLIPFSLYFYTLLGNPAAIEYIPQMQQPVQQTDQSQMSMQDAIAQLEARLIQNPDDVDGQVLYARSQVSLKNYDQAVSAYRKANELVANEAVILTELAEAIALANNNRSFLGEPEQLLAQAVELSPNNQTALWLLGMTFYERKNFIKTNEIWTRLHELITNEGAKQQLAEQLKEVRAKLEVATNDDIQNNHAVNLQVMINFDNSILPKQQVKRAILYVYAKATTNKPMPIAVIQKNLEVLNNSFPITVTLNDNHNLQASRKLSDFSQIKIGARISLSGNATAQAGDLQSQEIEINLPYSKTVELVIDSVRP</sequence>
<evidence type="ECO:0000256" key="3">
    <source>
        <dbReference type="SAM" id="Phobius"/>
    </source>
</evidence>
<keyword evidence="3" id="KW-0812">Transmembrane</keyword>
<dbReference type="Pfam" id="PF23914">
    <property type="entry name" value="TPR_CcmH_CycH"/>
    <property type="match status" value="1"/>
</dbReference>
<keyword evidence="2" id="KW-0201">Cytochrome c-type biogenesis</keyword>
<accession>A0A3B0UXT0</accession>
<dbReference type="PANTHER" id="PTHR47870">
    <property type="entry name" value="CYTOCHROME C-TYPE BIOGENESIS PROTEIN CCMH"/>
    <property type="match status" value="1"/>
</dbReference>
<gene>
    <name evidence="6" type="ORF">MNBD_GAMMA01-360</name>
</gene>
<feature type="domain" description="Cytochrome c-type biogenesis protein H Ig-like" evidence="4">
    <location>
        <begin position="275"/>
        <end position="387"/>
    </location>
</feature>
<evidence type="ECO:0000256" key="2">
    <source>
        <dbReference type="ARBA" id="ARBA00022748"/>
    </source>
</evidence>
<evidence type="ECO:0000259" key="5">
    <source>
        <dbReference type="Pfam" id="PF23914"/>
    </source>
</evidence>
<name>A0A3B0UXT0_9ZZZZ</name>
<dbReference type="GO" id="GO:0005886">
    <property type="term" value="C:plasma membrane"/>
    <property type="evidence" value="ECO:0007669"/>
    <property type="project" value="TreeGrafter"/>
</dbReference>
<dbReference type="InterPro" id="IPR056413">
    <property type="entry name" value="TPR_CcmH_CycH"/>
</dbReference>
<evidence type="ECO:0000259" key="4">
    <source>
        <dbReference type="Pfam" id="PF23892"/>
    </source>
</evidence>
<evidence type="ECO:0000256" key="1">
    <source>
        <dbReference type="ARBA" id="ARBA00022737"/>
    </source>
</evidence>
<keyword evidence="1" id="KW-0677">Repeat</keyword>
<dbReference type="EMBL" id="UOEW01000127">
    <property type="protein sequence ID" value="VAW36055.1"/>
    <property type="molecule type" value="Genomic_DNA"/>
</dbReference>
<reference evidence="6" key="1">
    <citation type="submission" date="2018-06" db="EMBL/GenBank/DDBJ databases">
        <authorList>
            <person name="Zhirakovskaya E."/>
        </authorList>
    </citation>
    <scope>NUCLEOTIDE SEQUENCE</scope>
</reference>
<keyword evidence="3" id="KW-1133">Transmembrane helix</keyword>
<proteinExistence type="predicted"/>
<dbReference type="GO" id="GO:0017004">
    <property type="term" value="P:cytochrome complex assembly"/>
    <property type="evidence" value="ECO:0007669"/>
    <property type="project" value="UniProtKB-KW"/>
</dbReference>
<feature type="transmembrane region" description="Helical" evidence="3">
    <location>
        <begin position="74"/>
        <end position="93"/>
    </location>
</feature>
<evidence type="ECO:0000313" key="6">
    <source>
        <dbReference type="EMBL" id="VAW36055.1"/>
    </source>
</evidence>
<protein>
    <submittedName>
        <fullName evidence="6">Uncharacterized protein</fullName>
    </submittedName>
</protein>
<dbReference type="AlphaFoldDB" id="A0A3B0UXT0"/>
<dbReference type="Gene3D" id="1.25.40.10">
    <property type="entry name" value="Tetratricopeptide repeat domain"/>
    <property type="match status" value="1"/>
</dbReference>
<dbReference type="SUPFAM" id="SSF48452">
    <property type="entry name" value="TPR-like"/>
    <property type="match status" value="1"/>
</dbReference>
<dbReference type="PANTHER" id="PTHR47870:SF1">
    <property type="entry name" value="CYTOCHROME C-TYPE BIOGENESIS PROTEIN CCMH"/>
    <property type="match status" value="1"/>
</dbReference>